<dbReference type="InterPro" id="IPR013815">
    <property type="entry name" value="ATP_grasp_subdomain_1"/>
</dbReference>
<dbReference type="GO" id="GO:0006104">
    <property type="term" value="P:succinyl-CoA metabolic process"/>
    <property type="evidence" value="ECO:0007669"/>
    <property type="project" value="TreeGrafter"/>
</dbReference>
<feature type="binding site" evidence="10">
    <location>
        <position position="199"/>
    </location>
    <ligand>
        <name>Mg(2+)</name>
        <dbReference type="ChEBI" id="CHEBI:18420"/>
    </ligand>
</feature>
<comment type="subunit">
    <text evidence="10">Heterotetramer of two alpha and two beta subunits.</text>
</comment>
<evidence type="ECO:0000256" key="6">
    <source>
        <dbReference type="ARBA" id="ARBA00022840"/>
    </source>
</evidence>
<dbReference type="InterPro" id="IPR017866">
    <property type="entry name" value="Succ-CoA_synthase_bsu_CS"/>
</dbReference>
<evidence type="ECO:0000256" key="3">
    <source>
        <dbReference type="ARBA" id="ARBA00022598"/>
    </source>
</evidence>
<dbReference type="EMBL" id="JAAIJQ010000037">
    <property type="protein sequence ID" value="NEV62895.1"/>
    <property type="molecule type" value="Genomic_DNA"/>
</dbReference>
<feature type="binding site" evidence="10">
    <location>
        <position position="213"/>
    </location>
    <ligand>
        <name>Mg(2+)</name>
        <dbReference type="ChEBI" id="CHEBI:18420"/>
    </ligand>
</feature>
<dbReference type="HAMAP" id="MF_00558">
    <property type="entry name" value="Succ_CoA_beta"/>
    <property type="match status" value="1"/>
</dbReference>
<dbReference type="EC" id="6.2.1.5" evidence="10"/>
<feature type="binding site" evidence="10">
    <location>
        <position position="46"/>
    </location>
    <ligand>
        <name>ATP</name>
        <dbReference type="ChEBI" id="CHEBI:30616"/>
    </ligand>
</feature>
<dbReference type="PIRSF" id="PIRSF001554">
    <property type="entry name" value="SucCS_beta"/>
    <property type="match status" value="1"/>
</dbReference>
<dbReference type="RefSeq" id="WP_164453357.1">
    <property type="nucleotide sequence ID" value="NZ_JAAIJQ010000037.1"/>
</dbReference>
<evidence type="ECO:0000256" key="4">
    <source>
        <dbReference type="ARBA" id="ARBA00022723"/>
    </source>
</evidence>
<evidence type="ECO:0000256" key="10">
    <source>
        <dbReference type="HAMAP-Rule" id="MF_00558"/>
    </source>
</evidence>
<dbReference type="NCBIfam" id="TIGR01016">
    <property type="entry name" value="sucCoAbeta"/>
    <property type="match status" value="1"/>
</dbReference>
<keyword evidence="7 10" id="KW-0460">Magnesium</keyword>
<dbReference type="Pfam" id="PF00549">
    <property type="entry name" value="Ligase_CoA"/>
    <property type="match status" value="1"/>
</dbReference>
<comment type="catalytic activity">
    <reaction evidence="9">
        <text>GTP + succinate + CoA = succinyl-CoA + GDP + phosphate</text>
        <dbReference type="Rhea" id="RHEA:22120"/>
        <dbReference type="ChEBI" id="CHEBI:30031"/>
        <dbReference type="ChEBI" id="CHEBI:37565"/>
        <dbReference type="ChEBI" id="CHEBI:43474"/>
        <dbReference type="ChEBI" id="CHEBI:57287"/>
        <dbReference type="ChEBI" id="CHEBI:57292"/>
        <dbReference type="ChEBI" id="CHEBI:58189"/>
    </reaction>
    <physiologicalReaction direction="right-to-left" evidence="9">
        <dbReference type="Rhea" id="RHEA:22122"/>
    </physiologicalReaction>
</comment>
<name>A0A6M0K3J1_9GAMM</name>
<dbReference type="SUPFAM" id="SSF52210">
    <property type="entry name" value="Succinyl-CoA synthetase domains"/>
    <property type="match status" value="1"/>
</dbReference>
<evidence type="ECO:0000313" key="12">
    <source>
        <dbReference type="EMBL" id="NEV62895.1"/>
    </source>
</evidence>
<feature type="binding site" evidence="10">
    <location>
        <begin position="321"/>
        <end position="323"/>
    </location>
    <ligand>
        <name>substrate</name>
        <note>ligand shared with subunit alpha</note>
    </ligand>
</feature>
<evidence type="ECO:0000256" key="7">
    <source>
        <dbReference type="ARBA" id="ARBA00022842"/>
    </source>
</evidence>
<dbReference type="InterPro" id="IPR005811">
    <property type="entry name" value="SUCC_ACL_C"/>
</dbReference>
<dbReference type="Gene3D" id="3.30.1490.20">
    <property type="entry name" value="ATP-grasp fold, A domain"/>
    <property type="match status" value="1"/>
</dbReference>
<comment type="pathway">
    <text evidence="10">Carbohydrate metabolism; tricarboxylic acid cycle; succinate from succinyl-CoA (ligase route): step 1/1.</text>
</comment>
<proteinExistence type="inferred from homology"/>
<comment type="catalytic activity">
    <reaction evidence="8">
        <text>succinate + ATP + CoA = succinyl-CoA + ADP + phosphate</text>
        <dbReference type="Rhea" id="RHEA:17661"/>
        <dbReference type="ChEBI" id="CHEBI:30031"/>
        <dbReference type="ChEBI" id="CHEBI:30616"/>
        <dbReference type="ChEBI" id="CHEBI:43474"/>
        <dbReference type="ChEBI" id="CHEBI:57287"/>
        <dbReference type="ChEBI" id="CHEBI:57292"/>
        <dbReference type="ChEBI" id="CHEBI:456216"/>
        <dbReference type="EC" id="6.2.1.5"/>
    </reaction>
    <physiologicalReaction direction="right-to-left" evidence="8">
        <dbReference type="Rhea" id="RHEA:17663"/>
    </physiologicalReaction>
</comment>
<gene>
    <name evidence="10 12" type="primary">sucC</name>
    <name evidence="12" type="ORF">G3446_13500</name>
</gene>
<organism evidence="12 13">
    <name type="scientific">Thiorhodococcus minor</name>
    <dbReference type="NCBI Taxonomy" id="57489"/>
    <lineage>
        <taxon>Bacteria</taxon>
        <taxon>Pseudomonadati</taxon>
        <taxon>Pseudomonadota</taxon>
        <taxon>Gammaproteobacteria</taxon>
        <taxon>Chromatiales</taxon>
        <taxon>Chromatiaceae</taxon>
        <taxon>Thiorhodococcus</taxon>
    </lineage>
</organism>
<dbReference type="Pfam" id="PF08442">
    <property type="entry name" value="ATP-grasp_2"/>
    <property type="match status" value="1"/>
</dbReference>
<dbReference type="InterPro" id="IPR005809">
    <property type="entry name" value="Succ_CoA_ligase-like_bsu"/>
</dbReference>
<dbReference type="FunFam" id="3.30.470.20:FF:000002">
    <property type="entry name" value="Succinate--CoA ligase [ADP-forming] subunit beta"/>
    <property type="match status" value="1"/>
</dbReference>
<dbReference type="GO" id="GO:0005829">
    <property type="term" value="C:cytosol"/>
    <property type="evidence" value="ECO:0007669"/>
    <property type="project" value="TreeGrafter"/>
</dbReference>
<feature type="binding site" evidence="10">
    <location>
        <position position="107"/>
    </location>
    <ligand>
        <name>ATP</name>
        <dbReference type="ChEBI" id="CHEBI:30616"/>
    </ligand>
</feature>
<dbReference type="InterPro" id="IPR013650">
    <property type="entry name" value="ATP-grasp_succ-CoA_synth-type"/>
</dbReference>
<keyword evidence="3 10" id="KW-0436">Ligase</keyword>
<dbReference type="Gene3D" id="3.40.50.261">
    <property type="entry name" value="Succinyl-CoA synthetase domains"/>
    <property type="match status" value="1"/>
</dbReference>
<keyword evidence="5 10" id="KW-0547">Nucleotide-binding</keyword>
<dbReference type="PROSITE" id="PS50975">
    <property type="entry name" value="ATP_GRASP"/>
    <property type="match status" value="1"/>
</dbReference>
<dbReference type="GO" id="GO:0042709">
    <property type="term" value="C:succinate-CoA ligase complex"/>
    <property type="evidence" value="ECO:0007669"/>
    <property type="project" value="UniProtKB-ARBA"/>
</dbReference>
<reference evidence="12 13" key="1">
    <citation type="submission" date="2020-02" db="EMBL/GenBank/DDBJ databases">
        <title>Genome sequences of Thiorhodococcus mannitoliphagus and Thiorhodococcus minor, purple sulfur photosynthetic bacteria in the gammaproteobacterial family, Chromatiaceae.</title>
        <authorList>
            <person name="Aviles F.A."/>
            <person name="Meyer T.E."/>
            <person name="Kyndt J.A."/>
        </authorList>
    </citation>
    <scope>NUCLEOTIDE SEQUENCE [LARGE SCALE GENOMIC DNA]</scope>
    <source>
        <strain evidence="12 13">DSM 11518</strain>
    </source>
</reference>
<keyword evidence="4 10" id="KW-0479">Metal-binding</keyword>
<dbReference type="UniPathway" id="UPA00223">
    <property type="reaction ID" value="UER00999"/>
</dbReference>
<sequence length="396" mass="41096">MNLHEFQSKQLFRDFGVAVPEGRVAGTPEDAKTACAELGGSRWVVKAQIHAGGRGKAGGVVLAEDATEVVDVAGRLLGSRLATHQSGPAGLPVGQVLVEQPTAIARELYLSLLVDRAAERVLIMASAAGGMDIEQVAAQTPERIIQVHVHPAAGLQPFHVRRLAFGLGLEGGQIKSLGGILSGLYRLFTTCDASLVEVNPLVVTEAGELLALDAKVNLDDNALGRHLHLQALRDPDQEDAREAEAKAHELNYISLDGDIGCMVNGAGLAMATMDLVKLHGGAPANFLDVGGGATAARVAEAFKLILSDAKVRAVLVNIFGGIVRCDLIAEGIMQAVREVEVAVPIVVRLEGTNAEQGLKMLADSDLAVETASSLTEAADKVVAAAASGAASKGSSE</sequence>
<feature type="binding site" evidence="10">
    <location>
        <begin position="53"/>
        <end position="55"/>
    </location>
    <ligand>
        <name>ATP</name>
        <dbReference type="ChEBI" id="CHEBI:30616"/>
    </ligand>
</feature>
<dbReference type="FunFam" id="3.30.1490.20:FF:000002">
    <property type="entry name" value="Succinate--CoA ligase [ADP-forming] subunit beta"/>
    <property type="match status" value="1"/>
</dbReference>
<dbReference type="GO" id="GO:0006099">
    <property type="term" value="P:tricarboxylic acid cycle"/>
    <property type="evidence" value="ECO:0007669"/>
    <property type="project" value="UniProtKB-UniRule"/>
</dbReference>
<evidence type="ECO:0000256" key="5">
    <source>
        <dbReference type="ARBA" id="ARBA00022741"/>
    </source>
</evidence>
<dbReference type="Gene3D" id="3.30.470.20">
    <property type="entry name" value="ATP-grasp fold, B domain"/>
    <property type="match status" value="1"/>
</dbReference>
<protein>
    <recommendedName>
        <fullName evidence="10">Succinate--CoA ligase [ADP-forming] subunit beta</fullName>
        <ecNumber evidence="10">6.2.1.5</ecNumber>
    </recommendedName>
    <alternativeName>
        <fullName evidence="10">Succinyl-CoA synthetase subunit beta</fullName>
        <shortName evidence="10">SCS-beta</shortName>
    </alternativeName>
</protein>
<feature type="binding site" evidence="10">
    <location>
        <position position="102"/>
    </location>
    <ligand>
        <name>ATP</name>
        <dbReference type="ChEBI" id="CHEBI:30616"/>
    </ligand>
</feature>
<dbReference type="GO" id="GO:0005524">
    <property type="term" value="F:ATP binding"/>
    <property type="evidence" value="ECO:0007669"/>
    <property type="project" value="UniProtKB-UniRule"/>
</dbReference>
<feature type="domain" description="ATP-grasp" evidence="11">
    <location>
        <begin position="9"/>
        <end position="227"/>
    </location>
</feature>
<accession>A0A6M0K3J1</accession>
<evidence type="ECO:0000256" key="9">
    <source>
        <dbReference type="ARBA" id="ARBA00052891"/>
    </source>
</evidence>
<comment type="cofactor">
    <cofactor evidence="10">
        <name>Mg(2+)</name>
        <dbReference type="ChEBI" id="CHEBI:18420"/>
    </cofactor>
    <text evidence="10">Binds 1 Mg(2+) ion per subunit.</text>
</comment>
<comment type="similarity">
    <text evidence="1 10">Belongs to the succinate/malate CoA ligase beta subunit family.</text>
</comment>
<dbReference type="Proteomes" id="UP000483379">
    <property type="component" value="Unassembled WGS sequence"/>
</dbReference>
<dbReference type="NCBIfam" id="NF001913">
    <property type="entry name" value="PRK00696.1"/>
    <property type="match status" value="1"/>
</dbReference>
<dbReference type="SUPFAM" id="SSF56059">
    <property type="entry name" value="Glutathione synthetase ATP-binding domain-like"/>
    <property type="match status" value="1"/>
</dbReference>
<keyword evidence="6 10" id="KW-0067">ATP-binding</keyword>
<evidence type="ECO:0000256" key="8">
    <source>
        <dbReference type="ARBA" id="ARBA00050563"/>
    </source>
</evidence>
<feature type="binding site" evidence="10">
    <location>
        <position position="99"/>
    </location>
    <ligand>
        <name>ATP</name>
        <dbReference type="ChEBI" id="CHEBI:30616"/>
    </ligand>
</feature>
<dbReference type="PANTHER" id="PTHR11815">
    <property type="entry name" value="SUCCINYL-COA SYNTHETASE BETA CHAIN"/>
    <property type="match status" value="1"/>
</dbReference>
<dbReference type="FunFam" id="3.40.50.261:FF:000001">
    <property type="entry name" value="Succinate--CoA ligase [ADP-forming] subunit beta"/>
    <property type="match status" value="1"/>
</dbReference>
<comment type="function">
    <text evidence="10">Succinyl-CoA synthetase functions in the citric acid cycle (TCA), coupling the hydrolysis of succinyl-CoA to the synthesis of either ATP or GTP and thus represents the only step of substrate-level phosphorylation in the TCA. The beta subunit provides nucleotide specificity of the enzyme and binds the substrate succinate, while the binding sites for coenzyme A and phosphate are found in the alpha subunit.</text>
</comment>
<dbReference type="GO" id="GO:0004775">
    <property type="term" value="F:succinate-CoA ligase (ADP-forming) activity"/>
    <property type="evidence" value="ECO:0007669"/>
    <property type="project" value="UniProtKB-UniRule"/>
</dbReference>
<dbReference type="PANTHER" id="PTHR11815:SF10">
    <property type="entry name" value="SUCCINATE--COA LIGASE [GDP-FORMING] SUBUNIT BETA, MITOCHONDRIAL"/>
    <property type="match status" value="1"/>
</dbReference>
<evidence type="ECO:0000259" key="11">
    <source>
        <dbReference type="PROSITE" id="PS50975"/>
    </source>
</evidence>
<dbReference type="InterPro" id="IPR016102">
    <property type="entry name" value="Succinyl-CoA_synth-like"/>
</dbReference>
<evidence type="ECO:0000256" key="2">
    <source>
        <dbReference type="ARBA" id="ARBA00022532"/>
    </source>
</evidence>
<dbReference type="AlphaFoldDB" id="A0A6M0K3J1"/>
<dbReference type="InterPro" id="IPR011761">
    <property type="entry name" value="ATP-grasp"/>
</dbReference>
<evidence type="ECO:0000313" key="13">
    <source>
        <dbReference type="Proteomes" id="UP000483379"/>
    </source>
</evidence>
<keyword evidence="2 10" id="KW-0816">Tricarboxylic acid cycle</keyword>
<dbReference type="GO" id="GO:0000287">
    <property type="term" value="F:magnesium ion binding"/>
    <property type="evidence" value="ECO:0007669"/>
    <property type="project" value="UniProtKB-UniRule"/>
</dbReference>
<keyword evidence="13" id="KW-1185">Reference proteome</keyword>
<evidence type="ECO:0000256" key="1">
    <source>
        <dbReference type="ARBA" id="ARBA00009182"/>
    </source>
</evidence>
<dbReference type="PROSITE" id="PS01217">
    <property type="entry name" value="SUCCINYL_COA_LIG_3"/>
    <property type="match status" value="1"/>
</dbReference>
<feature type="binding site" evidence="10">
    <location>
        <position position="264"/>
    </location>
    <ligand>
        <name>substrate</name>
        <note>ligand shared with subunit alpha</note>
    </ligand>
</feature>
<comment type="caution">
    <text evidence="12">The sequence shown here is derived from an EMBL/GenBank/DDBJ whole genome shotgun (WGS) entry which is preliminary data.</text>
</comment>